<dbReference type="Proteomes" id="UP000796104">
    <property type="component" value="Unassembled WGS sequence"/>
</dbReference>
<evidence type="ECO:0000313" key="1">
    <source>
        <dbReference type="EMBL" id="TND53297.1"/>
    </source>
</evidence>
<dbReference type="Pfam" id="PF17426">
    <property type="entry name" value="Putative_G5P"/>
    <property type="match status" value="1"/>
</dbReference>
<dbReference type="GO" id="GO:0003677">
    <property type="term" value="F:DNA binding"/>
    <property type="evidence" value="ECO:0007669"/>
    <property type="project" value="UniProtKB-KW"/>
</dbReference>
<reference evidence="1" key="2">
    <citation type="journal article" date="2019" name="PLoS ONE">
        <title>Identification and characterization of putative Aeromonas spp. T3SS effectors.</title>
        <authorList>
            <person name="Rangel L.T."/>
            <person name="Marden J."/>
            <person name="Colston S."/>
            <person name="Setubal J.C."/>
            <person name="Graf J."/>
            <person name="Gogarten J.P."/>
        </authorList>
    </citation>
    <scope>NUCLEOTIDE SEQUENCE</scope>
    <source>
        <strain evidence="1">BAQ071013-135</strain>
    </source>
</reference>
<sequence>MIDLLTAQGVIIRGRMLGSRQQNTQGRNGPITRHEIGIAISRSNGFGGFQEEQIVVRVPSALAQAGIPLQANSMIDKLVEVPVWLEAWSGQRGANVTYHMSNDGVIRNVANVEKGKE</sequence>
<dbReference type="InterPro" id="IPR035411">
    <property type="entry name" value="Putative_G5P"/>
</dbReference>
<reference evidence="1" key="1">
    <citation type="submission" date="2017-10" db="EMBL/GenBank/DDBJ databases">
        <authorList>
            <person name="Colston S.M."/>
            <person name="Graf J."/>
        </authorList>
    </citation>
    <scope>NUCLEOTIDE SEQUENCE</scope>
    <source>
        <strain evidence="1">BAQ071013-135</strain>
    </source>
</reference>
<keyword evidence="1" id="KW-0238">DNA-binding</keyword>
<comment type="caution">
    <text evidence="1">The sequence shown here is derived from an EMBL/GenBank/DDBJ whole genome shotgun (WGS) entry which is preliminary data.</text>
</comment>
<proteinExistence type="predicted"/>
<protein>
    <submittedName>
        <fullName evidence="1">DNA-binding protein</fullName>
    </submittedName>
</protein>
<name>A0AAX2USK5_AERVE</name>
<dbReference type="RefSeq" id="WP_017779043.1">
    <property type="nucleotide sequence ID" value="NZ_CAWNZF010000014.1"/>
</dbReference>
<accession>A0AAX2USK5</accession>
<gene>
    <name evidence="1" type="ORF">CF123_12775</name>
</gene>
<organism evidence="1 2">
    <name type="scientific">Aeromonas veronii</name>
    <dbReference type="NCBI Taxonomy" id="654"/>
    <lineage>
        <taxon>Bacteria</taxon>
        <taxon>Pseudomonadati</taxon>
        <taxon>Pseudomonadota</taxon>
        <taxon>Gammaproteobacteria</taxon>
        <taxon>Aeromonadales</taxon>
        <taxon>Aeromonadaceae</taxon>
        <taxon>Aeromonas</taxon>
    </lineage>
</organism>
<dbReference type="EMBL" id="PDXJ01000017">
    <property type="protein sequence ID" value="TND53297.1"/>
    <property type="molecule type" value="Genomic_DNA"/>
</dbReference>
<dbReference type="AlphaFoldDB" id="A0AAX2USK5"/>
<evidence type="ECO:0000313" key="2">
    <source>
        <dbReference type="Proteomes" id="UP000796104"/>
    </source>
</evidence>